<feature type="non-terminal residue" evidence="1">
    <location>
        <position position="265"/>
    </location>
</feature>
<dbReference type="Proteomes" id="UP000001357">
    <property type="component" value="Unassembled WGS sequence"/>
</dbReference>
<protein>
    <recommendedName>
        <fullName evidence="3">Pectin acetylesterase</fullName>
    </recommendedName>
</protein>
<evidence type="ECO:0000313" key="2">
    <source>
        <dbReference type="Proteomes" id="UP000001357"/>
    </source>
</evidence>
<name>A9UTJ3_MONBE</name>
<sequence length="265" mass="29337">ATGARCIDGSPPFYALRRASAEINRTKWYFHIEGGGWCVSAEDCAARGLTRLGSSDRQYGTKARYCGSLAVPDSTINPLSHDWNFAYFHYCDGGSWTGDNISTTVQDGRSQYFRGFRNLNAILGDLLEFEGLNMATEVIIGGDSAGGLATWIHTDHIRRQLPPTTKVVGLPDSGFFLDYGHYHDDLAWVYHQMNATAGLHQDCVAHYAPLDQTYMCIFAPYTAPFCQTPMFALQGRFDSYQTSAILGSDDPARVNPYGLMLQSQL</sequence>
<dbReference type="AlphaFoldDB" id="A9UTJ3"/>
<dbReference type="KEGG" id="mbr:MONBRDRAFT_2156"/>
<dbReference type="PANTHER" id="PTHR21562:SF67">
    <property type="entry name" value="PECTIN ACETYLESTERASE"/>
    <property type="match status" value="1"/>
</dbReference>
<dbReference type="RefSeq" id="XP_001743924.1">
    <property type="nucleotide sequence ID" value="XM_001743872.1"/>
</dbReference>
<dbReference type="EMBL" id="CH991545">
    <property type="protein sequence ID" value="EDQ91502.1"/>
    <property type="molecule type" value="Genomic_DNA"/>
</dbReference>
<gene>
    <name evidence="1" type="ORF">MONBRDRAFT_2156</name>
</gene>
<accession>A9UTJ3</accession>
<dbReference type="InParanoid" id="A9UTJ3"/>
<proteinExistence type="predicted"/>
<dbReference type="PANTHER" id="PTHR21562">
    <property type="entry name" value="NOTUM-RELATED"/>
    <property type="match status" value="1"/>
</dbReference>
<dbReference type="Pfam" id="PF03283">
    <property type="entry name" value="PAE"/>
    <property type="match status" value="1"/>
</dbReference>
<feature type="non-terminal residue" evidence="1">
    <location>
        <position position="1"/>
    </location>
</feature>
<organism evidence="1 2">
    <name type="scientific">Monosiga brevicollis</name>
    <name type="common">Choanoflagellate</name>
    <dbReference type="NCBI Taxonomy" id="81824"/>
    <lineage>
        <taxon>Eukaryota</taxon>
        <taxon>Choanoflagellata</taxon>
        <taxon>Craspedida</taxon>
        <taxon>Salpingoecidae</taxon>
        <taxon>Monosiga</taxon>
    </lineage>
</organism>
<dbReference type="GO" id="GO:0016787">
    <property type="term" value="F:hydrolase activity"/>
    <property type="evidence" value="ECO:0007669"/>
    <property type="project" value="InterPro"/>
</dbReference>
<dbReference type="eggNOG" id="KOG4287">
    <property type="taxonomic scope" value="Eukaryota"/>
</dbReference>
<dbReference type="InterPro" id="IPR004963">
    <property type="entry name" value="PAE/NOTUM"/>
</dbReference>
<dbReference type="OMA" id="QIMADHR"/>
<keyword evidence="2" id="KW-1185">Reference proteome</keyword>
<evidence type="ECO:0008006" key="3">
    <source>
        <dbReference type="Google" id="ProtNLM"/>
    </source>
</evidence>
<evidence type="ECO:0000313" key="1">
    <source>
        <dbReference type="EMBL" id="EDQ91502.1"/>
    </source>
</evidence>
<reference evidence="1 2" key="1">
    <citation type="journal article" date="2008" name="Nature">
        <title>The genome of the choanoflagellate Monosiga brevicollis and the origin of metazoans.</title>
        <authorList>
            <consortium name="JGI Sequencing"/>
            <person name="King N."/>
            <person name="Westbrook M.J."/>
            <person name="Young S.L."/>
            <person name="Kuo A."/>
            <person name="Abedin M."/>
            <person name="Chapman J."/>
            <person name="Fairclough S."/>
            <person name="Hellsten U."/>
            <person name="Isogai Y."/>
            <person name="Letunic I."/>
            <person name="Marr M."/>
            <person name="Pincus D."/>
            <person name="Putnam N."/>
            <person name="Rokas A."/>
            <person name="Wright K.J."/>
            <person name="Zuzow R."/>
            <person name="Dirks W."/>
            <person name="Good M."/>
            <person name="Goodstein D."/>
            <person name="Lemons D."/>
            <person name="Li W."/>
            <person name="Lyons J.B."/>
            <person name="Morris A."/>
            <person name="Nichols S."/>
            <person name="Richter D.J."/>
            <person name="Salamov A."/>
            <person name="Bork P."/>
            <person name="Lim W.A."/>
            <person name="Manning G."/>
            <person name="Miller W.T."/>
            <person name="McGinnis W."/>
            <person name="Shapiro H."/>
            <person name="Tjian R."/>
            <person name="Grigoriev I.V."/>
            <person name="Rokhsar D."/>
        </authorList>
    </citation>
    <scope>NUCLEOTIDE SEQUENCE [LARGE SCALE GENOMIC DNA]</scope>
    <source>
        <strain evidence="2">MX1 / ATCC 50154</strain>
    </source>
</reference>
<dbReference type="GeneID" id="5889033"/>